<dbReference type="InParanoid" id="A0A0V1BGS1"/>
<gene>
    <name evidence="1" type="ORF">T01_4796</name>
</gene>
<accession>A0A0V1BGS1</accession>
<dbReference type="EMBL" id="JYDH01000045">
    <property type="protein sequence ID" value="KRY36189.1"/>
    <property type="molecule type" value="Genomic_DNA"/>
</dbReference>
<name>A0A0V1BGS1_TRISP</name>
<evidence type="ECO:0000313" key="1">
    <source>
        <dbReference type="EMBL" id="KRY36189.1"/>
    </source>
</evidence>
<protein>
    <submittedName>
        <fullName evidence="1">Uncharacterized protein</fullName>
    </submittedName>
</protein>
<dbReference type="Proteomes" id="UP000054776">
    <property type="component" value="Unassembled WGS sequence"/>
</dbReference>
<dbReference type="OrthoDB" id="10432176at2759"/>
<comment type="caution">
    <text evidence="1">The sequence shown here is derived from an EMBL/GenBank/DDBJ whole genome shotgun (WGS) entry which is preliminary data.</text>
</comment>
<sequence length="80" mass="8886">MVTDKNKVPRANLNMQLRIIISAQAHVVKADQLSEPSSFSLSGSFRLFIIIPFTHPMFTKNSKRTVDELNCQDGGTLSGH</sequence>
<proteinExistence type="predicted"/>
<dbReference type="AlphaFoldDB" id="A0A0V1BGS1"/>
<organism evidence="1 2">
    <name type="scientific">Trichinella spiralis</name>
    <name type="common">Trichina worm</name>
    <dbReference type="NCBI Taxonomy" id="6334"/>
    <lineage>
        <taxon>Eukaryota</taxon>
        <taxon>Metazoa</taxon>
        <taxon>Ecdysozoa</taxon>
        <taxon>Nematoda</taxon>
        <taxon>Enoplea</taxon>
        <taxon>Dorylaimia</taxon>
        <taxon>Trichinellida</taxon>
        <taxon>Trichinellidae</taxon>
        <taxon>Trichinella</taxon>
    </lineage>
</organism>
<keyword evidence="2" id="KW-1185">Reference proteome</keyword>
<reference evidence="1 2" key="1">
    <citation type="submission" date="2015-01" db="EMBL/GenBank/DDBJ databases">
        <title>Evolution of Trichinella species and genotypes.</title>
        <authorList>
            <person name="Korhonen P.K."/>
            <person name="Edoardo P."/>
            <person name="Giuseppe L.R."/>
            <person name="Gasser R.B."/>
        </authorList>
    </citation>
    <scope>NUCLEOTIDE SEQUENCE [LARGE SCALE GENOMIC DNA]</scope>
    <source>
        <strain evidence="1">ISS3</strain>
    </source>
</reference>
<evidence type="ECO:0000313" key="2">
    <source>
        <dbReference type="Proteomes" id="UP000054776"/>
    </source>
</evidence>